<keyword evidence="1" id="KW-0175">Coiled coil</keyword>
<dbReference type="PANTHER" id="PTHR47396">
    <property type="entry name" value="TYPE I RESTRICTION ENZYME ECOKI R PROTEIN"/>
    <property type="match status" value="1"/>
</dbReference>
<protein>
    <submittedName>
        <fullName evidence="4">Type-1 restriction enzyme R protein</fullName>
        <ecNumber evidence="4">3.1.21.3</ecNumber>
    </submittedName>
</protein>
<feature type="coiled-coil region" evidence="1">
    <location>
        <begin position="146"/>
        <end position="215"/>
    </location>
</feature>
<reference evidence="4 5" key="1">
    <citation type="submission" date="2017-05" db="EMBL/GenBank/DDBJ databases">
        <authorList>
            <person name="Song R."/>
            <person name="Chenine A.L."/>
            <person name="Ruprecht R.M."/>
        </authorList>
    </citation>
    <scope>NUCLEOTIDE SEQUENCE [LARGE SCALE GENOMIC DNA]</scope>
    <source>
        <strain evidence="4 5">CECT 8899</strain>
    </source>
</reference>
<dbReference type="InterPro" id="IPR013670">
    <property type="entry name" value="EcoEI_R_C_dom"/>
</dbReference>
<keyword evidence="5" id="KW-1185">Reference proteome</keyword>
<dbReference type="CDD" id="cd18032">
    <property type="entry name" value="DEXHc_RE_I_III_res"/>
    <property type="match status" value="1"/>
</dbReference>
<dbReference type="Pfam" id="PF04851">
    <property type="entry name" value="ResIII"/>
    <property type="match status" value="1"/>
</dbReference>
<evidence type="ECO:0000256" key="1">
    <source>
        <dbReference type="SAM" id="Coils"/>
    </source>
</evidence>
<dbReference type="InterPro" id="IPR025285">
    <property type="entry name" value="DUF4145"/>
</dbReference>
<organism evidence="4 5">
    <name type="scientific">Flavimaricola marinus</name>
    <dbReference type="NCBI Taxonomy" id="1819565"/>
    <lineage>
        <taxon>Bacteria</taxon>
        <taxon>Pseudomonadati</taxon>
        <taxon>Pseudomonadota</taxon>
        <taxon>Alphaproteobacteria</taxon>
        <taxon>Rhodobacterales</taxon>
        <taxon>Paracoccaceae</taxon>
        <taxon>Flavimaricola</taxon>
    </lineage>
</organism>
<dbReference type="Proteomes" id="UP000201613">
    <property type="component" value="Unassembled WGS sequence"/>
</dbReference>
<dbReference type="Pfam" id="PF08463">
    <property type="entry name" value="EcoEI_R_C"/>
    <property type="match status" value="1"/>
</dbReference>
<dbReference type="NCBIfam" id="NF008521">
    <property type="entry name" value="PRK11448.1"/>
    <property type="match status" value="1"/>
</dbReference>
<dbReference type="Pfam" id="PF00271">
    <property type="entry name" value="Helicase_C"/>
    <property type="match status" value="1"/>
</dbReference>
<gene>
    <name evidence="4" type="primary">hsdR_1</name>
    <name evidence="4" type="ORF">LOM8899_01371</name>
</gene>
<evidence type="ECO:0000313" key="5">
    <source>
        <dbReference type="Proteomes" id="UP000201613"/>
    </source>
</evidence>
<dbReference type="EC" id="3.1.21.3" evidence="4"/>
<dbReference type="RefSeq" id="WP_093991304.1">
    <property type="nucleotide sequence ID" value="NZ_FXZK01000001.1"/>
</dbReference>
<dbReference type="Gene3D" id="3.90.1570.30">
    <property type="match status" value="1"/>
</dbReference>
<dbReference type="GO" id="GO:0009307">
    <property type="term" value="P:DNA restriction-modification system"/>
    <property type="evidence" value="ECO:0007669"/>
    <property type="project" value="UniProtKB-KW"/>
</dbReference>
<dbReference type="InterPro" id="IPR014001">
    <property type="entry name" value="Helicase_ATP-bd"/>
</dbReference>
<proteinExistence type="predicted"/>
<dbReference type="GO" id="GO:0003677">
    <property type="term" value="F:DNA binding"/>
    <property type="evidence" value="ECO:0007669"/>
    <property type="project" value="UniProtKB-KW"/>
</dbReference>
<feature type="domain" description="Helicase ATP-binding" evidence="2">
    <location>
        <begin position="427"/>
        <end position="612"/>
    </location>
</feature>
<dbReference type="SMART" id="SM00490">
    <property type="entry name" value="HELICc"/>
    <property type="match status" value="1"/>
</dbReference>
<evidence type="ECO:0000259" key="3">
    <source>
        <dbReference type="PROSITE" id="PS51194"/>
    </source>
</evidence>
<name>A0A238LC84_9RHOB</name>
<dbReference type="SUPFAM" id="SSF52540">
    <property type="entry name" value="P-loop containing nucleoside triphosphate hydrolases"/>
    <property type="match status" value="1"/>
</dbReference>
<dbReference type="InterPro" id="IPR001650">
    <property type="entry name" value="Helicase_C-like"/>
</dbReference>
<dbReference type="Pfam" id="PF04313">
    <property type="entry name" value="HSDR_N"/>
    <property type="match status" value="1"/>
</dbReference>
<dbReference type="Gene3D" id="3.40.50.300">
    <property type="entry name" value="P-loop containing nucleotide triphosphate hydrolases"/>
    <property type="match status" value="2"/>
</dbReference>
<sequence>MEGARSNFDFLEDLDTDLSSLGRLAESYFRDDPSTSLIKIRQFGERLTKRHAALMGVEVLEIDTQADLLRKLKYERMAPDRVLDVLHHVRKLGNAAVHDGRGDHREALACLKMAVQLGVWHVRATTAQRNFTPGPFIPPKAPDASGAELQSELERLRAERNDALTAAQKAEEEKQRAILAAETAEERHRREVEERRTWEGLAQHADRQLQELSEQASHRSTAERTAFVQSTEEAAGAVVLDEHSTRALVDQQLRDRGWEADTSKIRFSQGVRPAKGRNLAIAEWPTKSGPADYALFVGQRCVGIVEAKRYQKNISAAIDQAERYSKGLGWEENKETWVNEYFVPFVFATNGRPYLKQVETESGIWFRDIRLANNLRRPLMGWFTPDELFSQLEVEKEKAQAALEKRRFDFGFQLRPYQKEAIQAVEKTLATEKREMLVAMATGTGKTKLAIAMLYRLLSTKRFRRICFVVDRSALGTQTNDEFMSTAIEGPKTFGQLFGLMGLEDIKPDSETGVHICTIQGLVKRVLYNSDPADVPPIGQYDLMVIDECHRGYLLDREMSDAELSFRGQDDYISKYRRVLEYFDAVKIGLTATPALHTAQIFGDPIYTYSYREAVVDGWLIDHEPPIRFQTALSKAGILFEAGDDVEVMDSKTGEVENVIAPDELEFQVESFNRKVITQPFNQVVAEELAKHIDPSLEGKTLVFAATDAHADIVVHELKKAFAAQYGSIEDAAIRKITGSVDKVGKLIRSFRNDAFPQIAVTVDLLTTGIDVPKITNLVFIRRVNSRILYEQMLGRATRRCDEIGKEVFRIFDAVDLYASLQDLTQMKPVASNPKLTFEQLFDELATVPEEDQRELVRGQVLAKLHRKLRKMPSKVAEAIQELTGETAQELRDRLKNHTPEQAAAYAKRFAGLGKILDWDPEGSGPNLIPISHHEDSMHAVTTGYGEYEKPEDFLDTFTSFVKNNQNRIAALSVVVQRPRELTRAELRSLRLELDKMGFSETSLRRAWNDASNEDIAASIIGFVRQAALGDALIPFETRVQMATKAILAKGKWSDPQKTWLRRIAEQITKEIVVDRESIDQGTFAAQGGFNRLNRVFNGELENILSDFNEELWKVSA</sequence>
<dbReference type="Pfam" id="PF13643">
    <property type="entry name" value="DUF4145"/>
    <property type="match status" value="1"/>
</dbReference>
<dbReference type="PANTHER" id="PTHR47396:SF1">
    <property type="entry name" value="ATP-DEPENDENT HELICASE IRC3-RELATED"/>
    <property type="match status" value="1"/>
</dbReference>
<dbReference type="EMBL" id="FXZK01000001">
    <property type="protein sequence ID" value="SMY07238.1"/>
    <property type="molecule type" value="Genomic_DNA"/>
</dbReference>
<dbReference type="PROSITE" id="PS51192">
    <property type="entry name" value="HELICASE_ATP_BIND_1"/>
    <property type="match status" value="1"/>
</dbReference>
<dbReference type="InterPro" id="IPR006935">
    <property type="entry name" value="Helicase/UvrB_N"/>
</dbReference>
<dbReference type="GO" id="GO:0005524">
    <property type="term" value="F:ATP binding"/>
    <property type="evidence" value="ECO:0007669"/>
    <property type="project" value="UniProtKB-KW"/>
</dbReference>
<evidence type="ECO:0000313" key="4">
    <source>
        <dbReference type="EMBL" id="SMY07238.1"/>
    </source>
</evidence>
<accession>A0A238LC84</accession>
<feature type="domain" description="Helicase C-terminal" evidence="3">
    <location>
        <begin position="688"/>
        <end position="856"/>
    </location>
</feature>
<dbReference type="OrthoDB" id="9803459at2"/>
<dbReference type="PROSITE" id="PS51194">
    <property type="entry name" value="HELICASE_CTER"/>
    <property type="match status" value="1"/>
</dbReference>
<dbReference type="GO" id="GO:0009035">
    <property type="term" value="F:type I site-specific deoxyribonuclease activity"/>
    <property type="evidence" value="ECO:0007669"/>
    <property type="project" value="UniProtKB-EC"/>
</dbReference>
<dbReference type="GO" id="GO:0005829">
    <property type="term" value="C:cytosol"/>
    <property type="evidence" value="ECO:0007669"/>
    <property type="project" value="TreeGrafter"/>
</dbReference>
<dbReference type="InterPro" id="IPR050742">
    <property type="entry name" value="Helicase_Restrict-Modif_Enz"/>
</dbReference>
<keyword evidence="4" id="KW-0378">Hydrolase</keyword>
<dbReference type="SMART" id="SM00487">
    <property type="entry name" value="DEXDc"/>
    <property type="match status" value="1"/>
</dbReference>
<dbReference type="InterPro" id="IPR027417">
    <property type="entry name" value="P-loop_NTPase"/>
</dbReference>
<dbReference type="InterPro" id="IPR007409">
    <property type="entry name" value="Restrct_endonuc_type1_HsdR_N"/>
</dbReference>
<dbReference type="CDD" id="cd18799">
    <property type="entry name" value="SF2_C_EcoAI-like"/>
    <property type="match status" value="1"/>
</dbReference>
<evidence type="ECO:0000259" key="2">
    <source>
        <dbReference type="PROSITE" id="PS51192"/>
    </source>
</evidence>
<dbReference type="AlphaFoldDB" id="A0A238LC84"/>